<evidence type="ECO:0000313" key="1">
    <source>
        <dbReference type="EMBL" id="CEI72369.1"/>
    </source>
</evidence>
<gene>
    <name evidence="1" type="ORF">FRIFI_0826</name>
</gene>
<dbReference type="RefSeq" id="WP_166505071.1">
    <property type="nucleotide sequence ID" value="NZ_LN650648.1"/>
</dbReference>
<keyword evidence="2" id="KW-1185">Reference proteome</keyword>
<organism evidence="1 2">
    <name type="scientific">Romboutsia hominis</name>
    <dbReference type="NCBI Taxonomy" id="1507512"/>
    <lineage>
        <taxon>Bacteria</taxon>
        <taxon>Bacillati</taxon>
        <taxon>Bacillota</taxon>
        <taxon>Clostridia</taxon>
        <taxon>Peptostreptococcales</taxon>
        <taxon>Peptostreptococcaceae</taxon>
        <taxon>Romboutsia</taxon>
    </lineage>
</organism>
<evidence type="ECO:0000313" key="2">
    <source>
        <dbReference type="Proteomes" id="UP000245695"/>
    </source>
</evidence>
<reference evidence="1 2" key="1">
    <citation type="submission" date="2014-09" db="EMBL/GenBank/DDBJ databases">
        <authorList>
            <person name="Hornung B.V."/>
        </authorList>
    </citation>
    <scope>NUCLEOTIDE SEQUENCE [LARGE SCALE GENOMIC DNA]</scope>
    <source>
        <strain evidence="1 2">FRIFI</strain>
    </source>
</reference>
<dbReference type="KEGG" id="rhom:FRIFI_0826"/>
<accession>A0A2P2BPV3</accession>
<name>A0A2P2BPV3_9FIRM</name>
<protein>
    <submittedName>
        <fullName evidence="1">Uncharacterized protein</fullName>
    </submittedName>
</protein>
<dbReference type="EMBL" id="LN650648">
    <property type="protein sequence ID" value="CEI72369.1"/>
    <property type="molecule type" value="Genomic_DNA"/>
</dbReference>
<dbReference type="AlphaFoldDB" id="A0A2P2BPV3"/>
<dbReference type="Proteomes" id="UP000245695">
    <property type="component" value="Chromosome 1"/>
</dbReference>
<proteinExistence type="predicted"/>
<sequence>MFGKNNGFCDDNFLIILLLLLCNDGFDCDRHDKWDHHDKCNHHDKWDHHDKCDKKNGFFIFIIILLFFCNKKGHGNCLR</sequence>